<proteinExistence type="inferred from homology"/>
<accession>A0A9W8TEY3</accession>
<dbReference type="GO" id="GO:0005199">
    <property type="term" value="F:structural constituent of cell wall"/>
    <property type="evidence" value="ECO:0007669"/>
    <property type="project" value="InterPro"/>
</dbReference>
<dbReference type="CDD" id="cd23507">
    <property type="entry name" value="hydrophobin_I"/>
    <property type="match status" value="1"/>
</dbReference>
<keyword evidence="8" id="KW-1185">Reference proteome</keyword>
<evidence type="ECO:0000256" key="6">
    <source>
        <dbReference type="RuleBase" id="RU365009"/>
    </source>
</evidence>
<keyword evidence="5 6" id="KW-1015">Disulfide bond</keyword>
<sequence length="130" mass="13007">MVAIKSLAILSLPFMVMASPLVPRTDSPSQCNNGSLQCCNSSMTQSPSNLQQLPELLGGALGGLLGGLLGLGGLGGLVGLADINALIGVTCTDVPIVGGTNTCTQQTVCCSNNNFNGVIALGCTPFNIGL</sequence>
<evidence type="ECO:0000313" key="8">
    <source>
        <dbReference type="Proteomes" id="UP001148786"/>
    </source>
</evidence>
<comment type="caution">
    <text evidence="7">The sequence shown here is derived from an EMBL/GenBank/DDBJ whole genome shotgun (WGS) entry which is preliminary data.</text>
</comment>
<protein>
    <recommendedName>
        <fullName evidence="6">Hydrophobin</fullName>
    </recommendedName>
</protein>
<evidence type="ECO:0000256" key="1">
    <source>
        <dbReference type="ARBA" id="ARBA00004191"/>
    </source>
</evidence>
<reference evidence="7" key="1">
    <citation type="submission" date="2022-07" db="EMBL/GenBank/DDBJ databases">
        <title>Genome Sequence of Agrocybe chaxingu.</title>
        <authorList>
            <person name="Buettner E."/>
        </authorList>
    </citation>
    <scope>NUCLEOTIDE SEQUENCE</scope>
    <source>
        <strain evidence="7">MP-N11</strain>
    </source>
</reference>
<evidence type="ECO:0000313" key="7">
    <source>
        <dbReference type="EMBL" id="KAJ3517403.1"/>
    </source>
</evidence>
<dbReference type="Proteomes" id="UP001148786">
    <property type="component" value="Unassembled WGS sequence"/>
</dbReference>
<dbReference type="InterPro" id="IPR001338">
    <property type="entry name" value="Class_I_Hydrophobin"/>
</dbReference>
<name>A0A9W8TEY3_9AGAR</name>
<dbReference type="GO" id="GO:0009277">
    <property type="term" value="C:fungal-type cell wall"/>
    <property type="evidence" value="ECO:0007669"/>
    <property type="project" value="InterPro"/>
</dbReference>
<organism evidence="7 8">
    <name type="scientific">Agrocybe chaxingu</name>
    <dbReference type="NCBI Taxonomy" id="84603"/>
    <lineage>
        <taxon>Eukaryota</taxon>
        <taxon>Fungi</taxon>
        <taxon>Dikarya</taxon>
        <taxon>Basidiomycota</taxon>
        <taxon>Agaricomycotina</taxon>
        <taxon>Agaricomycetes</taxon>
        <taxon>Agaricomycetidae</taxon>
        <taxon>Agaricales</taxon>
        <taxon>Agaricineae</taxon>
        <taxon>Strophariaceae</taxon>
        <taxon>Agrocybe</taxon>
    </lineage>
</organism>
<keyword evidence="4 6" id="KW-0964">Secreted</keyword>
<feature type="chain" id="PRO_5041020234" description="Hydrophobin" evidence="6">
    <location>
        <begin position="19"/>
        <end position="130"/>
    </location>
</feature>
<keyword evidence="3 6" id="KW-0134">Cell wall</keyword>
<keyword evidence="6" id="KW-0732">Signal</keyword>
<comment type="similarity">
    <text evidence="2 6">Belongs to the fungal hydrophobin family.</text>
</comment>
<evidence type="ECO:0000256" key="3">
    <source>
        <dbReference type="ARBA" id="ARBA00022512"/>
    </source>
</evidence>
<dbReference type="Pfam" id="PF01185">
    <property type="entry name" value="Hydrophobin"/>
    <property type="match status" value="1"/>
</dbReference>
<evidence type="ECO:0000256" key="2">
    <source>
        <dbReference type="ARBA" id="ARBA00010446"/>
    </source>
</evidence>
<comment type="subcellular location">
    <subcellularLocation>
        <location evidence="1 6">Secreted</location>
        <location evidence="1 6">Cell wall</location>
    </subcellularLocation>
</comment>
<dbReference type="OrthoDB" id="4225815at2759"/>
<gene>
    <name evidence="7" type="ORF">NLJ89_g520</name>
</gene>
<feature type="signal peptide" evidence="6">
    <location>
        <begin position="1"/>
        <end position="18"/>
    </location>
</feature>
<dbReference type="AlphaFoldDB" id="A0A9W8TEY3"/>
<evidence type="ECO:0000256" key="4">
    <source>
        <dbReference type="ARBA" id="ARBA00022525"/>
    </source>
</evidence>
<dbReference type="EMBL" id="JANKHO010000020">
    <property type="protein sequence ID" value="KAJ3517403.1"/>
    <property type="molecule type" value="Genomic_DNA"/>
</dbReference>
<dbReference type="SMART" id="SM00075">
    <property type="entry name" value="HYDRO"/>
    <property type="match status" value="1"/>
</dbReference>
<evidence type="ECO:0000256" key="5">
    <source>
        <dbReference type="ARBA" id="ARBA00023157"/>
    </source>
</evidence>